<evidence type="ECO:0000313" key="2">
    <source>
        <dbReference type="Proteomes" id="UP001056766"/>
    </source>
</evidence>
<dbReference type="NCBIfam" id="NF011470">
    <property type="entry name" value="PRK14887.1"/>
    <property type="match status" value="1"/>
</dbReference>
<gene>
    <name evidence="1" type="ORF">KDK67_08920</name>
</gene>
<dbReference type="AlphaFoldDB" id="A0A9E4ZH52"/>
<reference evidence="1" key="2">
    <citation type="submission" date="2021-04" db="EMBL/GenBank/DDBJ databases">
        <authorList>
            <person name="Dong X."/>
        </authorList>
    </citation>
    <scope>NUCLEOTIDE SEQUENCE</scope>
    <source>
        <strain evidence="1">LLY</strain>
    </source>
</reference>
<dbReference type="RefSeq" id="WP_250868448.1">
    <property type="nucleotide sequence ID" value="NZ_JAGSOI010000035.1"/>
</dbReference>
<organism evidence="1 2">
    <name type="scientific">Methanococcoides seepicolus</name>
    <dbReference type="NCBI Taxonomy" id="2828780"/>
    <lineage>
        <taxon>Archaea</taxon>
        <taxon>Methanobacteriati</taxon>
        <taxon>Methanobacteriota</taxon>
        <taxon>Stenosarchaea group</taxon>
        <taxon>Methanomicrobia</taxon>
        <taxon>Methanosarcinales</taxon>
        <taxon>Methanosarcinaceae</taxon>
        <taxon>Methanococcoides</taxon>
    </lineage>
</organism>
<proteinExistence type="predicted"/>
<comment type="caution">
    <text evidence="1">The sequence shown here is derived from an EMBL/GenBank/DDBJ whole genome shotgun (WGS) entry which is preliminary data.</text>
</comment>
<dbReference type="Proteomes" id="UP001056766">
    <property type="component" value="Unassembled WGS sequence"/>
</dbReference>
<keyword evidence="2" id="KW-1185">Reference proteome</keyword>
<evidence type="ECO:0008006" key="3">
    <source>
        <dbReference type="Google" id="ProtNLM"/>
    </source>
</evidence>
<protein>
    <recommendedName>
        <fullName evidence="3">KEOPS complex subunit Pcc1</fullName>
    </recommendedName>
</protein>
<name>A0A9E4ZH52_9EURY</name>
<reference evidence="1" key="1">
    <citation type="journal article" date="2021" name="mSystems">
        <title>Bacteria and Archaea Synergistically Convert Glycine Betaine to Biogenic Methane in the Formosa Cold Seep of the South China Sea.</title>
        <authorList>
            <person name="Li L."/>
            <person name="Zhang W."/>
            <person name="Zhang S."/>
            <person name="Song L."/>
            <person name="Sun Q."/>
            <person name="Zhang H."/>
            <person name="Xiang H."/>
            <person name="Dong X."/>
        </authorList>
    </citation>
    <scope>NUCLEOTIDE SEQUENCE</scope>
    <source>
        <strain evidence="1">LLY</strain>
    </source>
</reference>
<accession>A0A9E4ZH52</accession>
<dbReference type="EMBL" id="JAGSOI010000035">
    <property type="protein sequence ID" value="MCM1987104.1"/>
    <property type="molecule type" value="Genomic_DNA"/>
</dbReference>
<sequence length="79" mass="8567">MIISTTLEFISTDAPSIAEKVALSLKPDNLSNMETEIGDGKAVITIRTEKISSLIATVDDLLMNAKIAEDVICEIEDKE</sequence>
<evidence type="ECO:0000313" key="1">
    <source>
        <dbReference type="EMBL" id="MCM1987104.1"/>
    </source>
</evidence>